<sequence length="142" mass="16056">MSELKACGVLVVQGDPIRDFLLMKHPDRWDLPKGHVDPGEGEIDCALRELEEETGISAGAITLDPDFRFTLQYPVQSHRTGGEWWNKTLVVFLGRLQAPVDITTTEHESFAWIPWNPPHRIQEKTIDPLLASVEAFVAARDR</sequence>
<dbReference type="InterPro" id="IPR003565">
    <property type="entry name" value="Tetra_PHTase"/>
</dbReference>
<organism evidence="8 9">
    <name type="scientific">Maioricimonas rarisocia</name>
    <dbReference type="NCBI Taxonomy" id="2528026"/>
    <lineage>
        <taxon>Bacteria</taxon>
        <taxon>Pseudomonadati</taxon>
        <taxon>Planctomycetota</taxon>
        <taxon>Planctomycetia</taxon>
        <taxon>Planctomycetales</taxon>
        <taxon>Planctomycetaceae</taxon>
        <taxon>Maioricimonas</taxon>
    </lineage>
</organism>
<evidence type="ECO:0000256" key="1">
    <source>
        <dbReference type="ARBA" id="ARBA00005582"/>
    </source>
</evidence>
<dbReference type="PROSITE" id="PS51462">
    <property type="entry name" value="NUDIX"/>
    <property type="match status" value="1"/>
</dbReference>
<dbReference type="EMBL" id="CP036275">
    <property type="protein sequence ID" value="QDU35837.1"/>
    <property type="molecule type" value="Genomic_DNA"/>
</dbReference>
<evidence type="ECO:0000256" key="5">
    <source>
        <dbReference type="ARBA" id="ARBA00032644"/>
    </source>
</evidence>
<gene>
    <name evidence="8" type="ORF">Mal4_01190</name>
</gene>
<evidence type="ECO:0000313" key="9">
    <source>
        <dbReference type="Proteomes" id="UP000320496"/>
    </source>
</evidence>
<dbReference type="PANTHER" id="PTHR21340">
    <property type="entry name" value="DIADENOSINE 5,5-P1,P4-TETRAPHOSPHATE PYROPHOSPHOHYDROLASE MUTT"/>
    <property type="match status" value="1"/>
</dbReference>
<dbReference type="KEGG" id="mri:Mal4_01190"/>
<dbReference type="Pfam" id="PF00293">
    <property type="entry name" value="NUDIX"/>
    <property type="match status" value="1"/>
</dbReference>
<evidence type="ECO:0000259" key="7">
    <source>
        <dbReference type="PROSITE" id="PS51462"/>
    </source>
</evidence>
<accession>A0A517Z020</accession>
<dbReference type="GO" id="GO:0004081">
    <property type="term" value="F:bis(5'-nucleosyl)-tetraphosphatase (asymmetrical) activity"/>
    <property type="evidence" value="ECO:0007669"/>
    <property type="project" value="TreeGrafter"/>
</dbReference>
<protein>
    <recommendedName>
        <fullName evidence="2">Bis(5'-nucleosyl)-tetraphosphatase [asymmetrical]</fullName>
    </recommendedName>
    <alternativeName>
        <fullName evidence="5">Diadenosine 5',5'''-P1,P4-tetraphosphate asymmetrical hydrolase</fullName>
    </alternativeName>
</protein>
<dbReference type="PROSITE" id="PS00893">
    <property type="entry name" value="NUDIX_BOX"/>
    <property type="match status" value="1"/>
</dbReference>
<dbReference type="GO" id="GO:0006754">
    <property type="term" value="P:ATP biosynthetic process"/>
    <property type="evidence" value="ECO:0007669"/>
    <property type="project" value="TreeGrafter"/>
</dbReference>
<keyword evidence="3" id="KW-0547">Nucleotide-binding</keyword>
<dbReference type="Proteomes" id="UP000320496">
    <property type="component" value="Chromosome"/>
</dbReference>
<dbReference type="CDD" id="cd03428">
    <property type="entry name" value="NUDIX_Ap4A_Nudt2"/>
    <property type="match status" value="1"/>
</dbReference>
<reference evidence="8 9" key="1">
    <citation type="submission" date="2019-02" db="EMBL/GenBank/DDBJ databases">
        <title>Deep-cultivation of Planctomycetes and their phenomic and genomic characterization uncovers novel biology.</title>
        <authorList>
            <person name="Wiegand S."/>
            <person name="Jogler M."/>
            <person name="Boedeker C."/>
            <person name="Pinto D."/>
            <person name="Vollmers J."/>
            <person name="Rivas-Marin E."/>
            <person name="Kohn T."/>
            <person name="Peeters S.H."/>
            <person name="Heuer A."/>
            <person name="Rast P."/>
            <person name="Oberbeckmann S."/>
            <person name="Bunk B."/>
            <person name="Jeske O."/>
            <person name="Meyerdierks A."/>
            <person name="Storesund J.E."/>
            <person name="Kallscheuer N."/>
            <person name="Luecker S."/>
            <person name="Lage O.M."/>
            <person name="Pohl T."/>
            <person name="Merkel B.J."/>
            <person name="Hornburger P."/>
            <person name="Mueller R.-W."/>
            <person name="Bruemmer F."/>
            <person name="Labrenz M."/>
            <person name="Spormann A.M."/>
            <person name="Op den Camp H."/>
            <person name="Overmann J."/>
            <person name="Amann R."/>
            <person name="Jetten M.S.M."/>
            <person name="Mascher T."/>
            <person name="Medema M.H."/>
            <person name="Devos D.P."/>
            <person name="Kaster A.-K."/>
            <person name="Ovreas L."/>
            <person name="Rohde M."/>
            <person name="Galperin M.Y."/>
            <person name="Jogler C."/>
        </authorList>
    </citation>
    <scope>NUCLEOTIDE SEQUENCE [LARGE SCALE GENOMIC DNA]</scope>
    <source>
        <strain evidence="8 9">Mal4</strain>
    </source>
</reference>
<dbReference type="InterPro" id="IPR020084">
    <property type="entry name" value="NUDIX_hydrolase_CS"/>
</dbReference>
<keyword evidence="4 6" id="KW-0378">Hydrolase</keyword>
<dbReference type="InterPro" id="IPR051325">
    <property type="entry name" value="Nudix_hydrolase_domain"/>
</dbReference>
<evidence type="ECO:0000256" key="2">
    <source>
        <dbReference type="ARBA" id="ARBA00018911"/>
    </source>
</evidence>
<dbReference type="InterPro" id="IPR000086">
    <property type="entry name" value="NUDIX_hydrolase_dom"/>
</dbReference>
<dbReference type="AlphaFoldDB" id="A0A517Z020"/>
<dbReference type="GO" id="GO:0000166">
    <property type="term" value="F:nucleotide binding"/>
    <property type="evidence" value="ECO:0007669"/>
    <property type="project" value="UniProtKB-KW"/>
</dbReference>
<keyword evidence="9" id="KW-1185">Reference proteome</keyword>
<evidence type="ECO:0000256" key="6">
    <source>
        <dbReference type="RuleBase" id="RU003476"/>
    </source>
</evidence>
<evidence type="ECO:0000313" key="8">
    <source>
        <dbReference type="EMBL" id="QDU35837.1"/>
    </source>
</evidence>
<feature type="domain" description="Nudix hydrolase" evidence="7">
    <location>
        <begin position="2"/>
        <end position="136"/>
    </location>
</feature>
<dbReference type="RefSeq" id="WP_145366531.1">
    <property type="nucleotide sequence ID" value="NZ_CP036275.1"/>
</dbReference>
<dbReference type="Gene3D" id="3.90.79.10">
    <property type="entry name" value="Nucleoside Triphosphate Pyrophosphohydrolase"/>
    <property type="match status" value="1"/>
</dbReference>
<comment type="similarity">
    <text evidence="1 6">Belongs to the Nudix hydrolase family.</text>
</comment>
<evidence type="ECO:0000256" key="4">
    <source>
        <dbReference type="ARBA" id="ARBA00022801"/>
    </source>
</evidence>
<dbReference type="InterPro" id="IPR015797">
    <property type="entry name" value="NUDIX_hydrolase-like_dom_sf"/>
</dbReference>
<proteinExistence type="inferred from homology"/>
<dbReference type="InterPro" id="IPR020476">
    <property type="entry name" value="Nudix_hydrolase"/>
</dbReference>
<dbReference type="PANTHER" id="PTHR21340:SF0">
    <property type="entry name" value="BIS(5'-NUCLEOSYL)-TETRAPHOSPHATASE [ASYMMETRICAL]"/>
    <property type="match status" value="1"/>
</dbReference>
<dbReference type="PRINTS" id="PR00502">
    <property type="entry name" value="NUDIXFAMILY"/>
</dbReference>
<dbReference type="OrthoDB" id="9816289at2"/>
<dbReference type="SUPFAM" id="SSF55811">
    <property type="entry name" value="Nudix"/>
    <property type="match status" value="1"/>
</dbReference>
<name>A0A517Z020_9PLAN</name>
<dbReference type="GO" id="GO:0006167">
    <property type="term" value="P:AMP biosynthetic process"/>
    <property type="evidence" value="ECO:0007669"/>
    <property type="project" value="TreeGrafter"/>
</dbReference>
<evidence type="ECO:0000256" key="3">
    <source>
        <dbReference type="ARBA" id="ARBA00022741"/>
    </source>
</evidence>